<gene>
    <name evidence="2" type="ORF">GIL414_LOCUS24620</name>
    <name evidence="1" type="ORF">UXM345_LOCUS27150</name>
</gene>
<proteinExistence type="predicted"/>
<evidence type="ECO:0000313" key="3">
    <source>
        <dbReference type="Proteomes" id="UP000663842"/>
    </source>
</evidence>
<accession>A0A820A5B5</accession>
<comment type="caution">
    <text evidence="1">The sequence shown here is derived from an EMBL/GenBank/DDBJ whole genome shotgun (WGS) entry which is preliminary data.</text>
</comment>
<dbReference type="Proteomes" id="UP000681720">
    <property type="component" value="Unassembled WGS sequence"/>
</dbReference>
<evidence type="ECO:0000313" key="1">
    <source>
        <dbReference type="EMBL" id="CAF4186102.1"/>
    </source>
</evidence>
<protein>
    <submittedName>
        <fullName evidence="1">Uncharacterized protein</fullName>
    </submittedName>
</protein>
<organism evidence="1 3">
    <name type="scientific">Rotaria magnacalcarata</name>
    <dbReference type="NCBI Taxonomy" id="392030"/>
    <lineage>
        <taxon>Eukaryota</taxon>
        <taxon>Metazoa</taxon>
        <taxon>Spiralia</taxon>
        <taxon>Gnathifera</taxon>
        <taxon>Rotifera</taxon>
        <taxon>Eurotatoria</taxon>
        <taxon>Bdelloidea</taxon>
        <taxon>Philodinida</taxon>
        <taxon>Philodinidae</taxon>
        <taxon>Rotaria</taxon>
    </lineage>
</organism>
<evidence type="ECO:0000313" key="2">
    <source>
        <dbReference type="EMBL" id="CAF4272501.1"/>
    </source>
</evidence>
<dbReference type="AlphaFoldDB" id="A0A820A5B5"/>
<name>A0A820A5B5_9BILA</name>
<dbReference type="EMBL" id="CAJOBJ010030955">
    <property type="protein sequence ID" value="CAF4272501.1"/>
    <property type="molecule type" value="Genomic_DNA"/>
</dbReference>
<sequence length="226" mass="25624">MIASQQSIVTTDIDANYSTASILIPSSKGKASNALVCKLVKQAQNGNETNLVLDLISDINLRHQNDRLRPSNLTNNEYHFFKLQASNSFFILTTFEPKAFRIIHVTDAINHILNVTQDLIHSQSQLMSLNQHIGLAIHFECRLKSNNHDMYPSVVIDDFIHNNEQPLLHQALLNSIRATSTRSTICHLIHPTLQILIPISVDIKLFFKAVTHQVYFIELTFKSLTQ</sequence>
<dbReference type="Proteomes" id="UP000663842">
    <property type="component" value="Unassembled WGS sequence"/>
</dbReference>
<reference evidence="1" key="1">
    <citation type="submission" date="2021-02" db="EMBL/GenBank/DDBJ databases">
        <authorList>
            <person name="Nowell W R."/>
        </authorList>
    </citation>
    <scope>NUCLEOTIDE SEQUENCE</scope>
</reference>
<dbReference type="EMBL" id="CAJOBF010005766">
    <property type="protein sequence ID" value="CAF4186102.1"/>
    <property type="molecule type" value="Genomic_DNA"/>
</dbReference>